<proteinExistence type="predicted"/>
<accession>A0A1I4DPD0</accession>
<organism evidence="1 2">
    <name type="scientific">Methylorubrum salsuginis</name>
    <dbReference type="NCBI Taxonomy" id="414703"/>
    <lineage>
        <taxon>Bacteria</taxon>
        <taxon>Pseudomonadati</taxon>
        <taxon>Pseudomonadota</taxon>
        <taxon>Alphaproteobacteria</taxon>
        <taxon>Hyphomicrobiales</taxon>
        <taxon>Methylobacteriaceae</taxon>
        <taxon>Methylorubrum</taxon>
    </lineage>
</organism>
<dbReference type="AlphaFoldDB" id="A0A1I4DPD0"/>
<evidence type="ECO:0000313" key="2">
    <source>
        <dbReference type="Proteomes" id="UP000198804"/>
    </source>
</evidence>
<sequence length="139" mass="15098">MAPPRARMSPTQELIARMMRIVRACPEAANEVLELMFLVSQIEASTTVDREYRDARRVISRLRAPLWEMGPADRAALLKAAETIRKACDLTEADIPSTPGADLGERARIEAVLAHTLAGELSEAQIARVAGAVAAAIQH</sequence>
<dbReference type="Proteomes" id="UP000198804">
    <property type="component" value="Unassembled WGS sequence"/>
</dbReference>
<name>A0A1I4DPD0_9HYPH</name>
<dbReference type="OrthoDB" id="7995407at2"/>
<dbReference type="EMBL" id="FOSV01000006">
    <property type="protein sequence ID" value="SFK95434.1"/>
    <property type="molecule type" value="Genomic_DNA"/>
</dbReference>
<dbReference type="RefSeq" id="WP_091944913.1">
    <property type="nucleotide sequence ID" value="NZ_FOSV01000006.1"/>
</dbReference>
<evidence type="ECO:0000313" key="1">
    <source>
        <dbReference type="EMBL" id="SFK95434.1"/>
    </source>
</evidence>
<keyword evidence="2" id="KW-1185">Reference proteome</keyword>
<dbReference type="STRING" id="414703.SAMN04488125_106146"/>
<gene>
    <name evidence="1" type="ORF">SAMN04488125_106146</name>
</gene>
<protein>
    <submittedName>
        <fullName evidence="1">Uncharacterized protein</fullName>
    </submittedName>
</protein>
<reference evidence="2" key="1">
    <citation type="submission" date="2016-10" db="EMBL/GenBank/DDBJ databases">
        <authorList>
            <person name="Varghese N."/>
            <person name="Submissions S."/>
        </authorList>
    </citation>
    <scope>NUCLEOTIDE SEQUENCE [LARGE SCALE GENOMIC DNA]</scope>
    <source>
        <strain evidence="2">CGMCC 1.6474</strain>
    </source>
</reference>